<evidence type="ECO:0000313" key="3">
    <source>
        <dbReference type="EMBL" id="MFC7392537.1"/>
    </source>
</evidence>
<comment type="similarity">
    <text evidence="1">Belongs to the DprA/Smf family.</text>
</comment>
<dbReference type="InterPro" id="IPR010994">
    <property type="entry name" value="RuvA_2-like"/>
</dbReference>
<dbReference type="RefSeq" id="WP_380964733.1">
    <property type="nucleotide sequence ID" value="NZ_JBHTCO010000004.1"/>
</dbReference>
<reference evidence="4" key="1">
    <citation type="journal article" date="2019" name="Int. J. Syst. Evol. Microbiol.">
        <title>The Global Catalogue of Microorganisms (GCM) 10K type strain sequencing project: providing services to taxonomists for standard genome sequencing and annotation.</title>
        <authorList>
            <consortium name="The Broad Institute Genomics Platform"/>
            <consortium name="The Broad Institute Genome Sequencing Center for Infectious Disease"/>
            <person name="Wu L."/>
            <person name="Ma J."/>
        </authorList>
    </citation>
    <scope>NUCLEOTIDE SEQUENCE [LARGE SCALE GENOMIC DNA]</scope>
    <source>
        <strain evidence="4">CGMCC 1.16305</strain>
    </source>
</reference>
<dbReference type="InterPro" id="IPR003488">
    <property type="entry name" value="DprA"/>
</dbReference>
<dbReference type="Gene3D" id="3.40.50.450">
    <property type="match status" value="1"/>
</dbReference>
<evidence type="ECO:0000313" key="4">
    <source>
        <dbReference type="Proteomes" id="UP001596505"/>
    </source>
</evidence>
<keyword evidence="4" id="KW-1185">Reference proteome</keyword>
<gene>
    <name evidence="3" type="primary">dprA</name>
    <name evidence="3" type="ORF">ACFQRG_06020</name>
</gene>
<dbReference type="Proteomes" id="UP001596505">
    <property type="component" value="Unassembled WGS sequence"/>
</dbReference>
<protein>
    <submittedName>
        <fullName evidence="3">DNA-processing protein DprA</fullName>
    </submittedName>
</protein>
<feature type="domain" description="Smf/DprA SLOG" evidence="2">
    <location>
        <begin position="81"/>
        <end position="288"/>
    </location>
</feature>
<dbReference type="PANTHER" id="PTHR43022">
    <property type="entry name" value="PROTEIN SMF"/>
    <property type="match status" value="1"/>
</dbReference>
<dbReference type="PANTHER" id="PTHR43022:SF1">
    <property type="entry name" value="PROTEIN SMF"/>
    <property type="match status" value="1"/>
</dbReference>
<dbReference type="InterPro" id="IPR057666">
    <property type="entry name" value="DrpA_SLOG"/>
</dbReference>
<comment type="caution">
    <text evidence="3">The sequence shown here is derived from an EMBL/GenBank/DDBJ whole genome shotgun (WGS) entry which is preliminary data.</text>
</comment>
<organism evidence="3 4">
    <name type="scientific">Scopulibacillus cellulosilyticus</name>
    <dbReference type="NCBI Taxonomy" id="2665665"/>
    <lineage>
        <taxon>Bacteria</taxon>
        <taxon>Bacillati</taxon>
        <taxon>Bacillota</taxon>
        <taxon>Bacilli</taxon>
        <taxon>Bacillales</taxon>
        <taxon>Sporolactobacillaceae</taxon>
        <taxon>Scopulibacillus</taxon>
    </lineage>
</organism>
<dbReference type="SUPFAM" id="SSF47781">
    <property type="entry name" value="RuvA domain 2-like"/>
    <property type="match status" value="1"/>
</dbReference>
<sequence>MILNKRDRLIHIHHCRGAGWKTIKKLFKHDPELNDVYNMTAEDFCHYLQMAPRHAKSFYEDLHQLDITALLTAYKKSSIFIITVFDSTYPSKLKAIYDPPWVLYGMGQSSLLNHEKILSVVGTRNPSKIGLISMEKILAPLVEQKWTIVSGLALGIDGYAHQLSLPSYTIAVLGSGLFHPYPKQHRALFNKIVSDHLAISEYPPYTPPQKWQFPERNRIISGLSFGTLVVEAKERSGSLITADQALEQGRDVFALPGSILDVNALGTNKLIQQGAKMVLSSEDILNELKCHRIS</sequence>
<proteinExistence type="inferred from homology"/>
<dbReference type="EMBL" id="JBHTCO010000004">
    <property type="protein sequence ID" value="MFC7392537.1"/>
    <property type="molecule type" value="Genomic_DNA"/>
</dbReference>
<evidence type="ECO:0000259" key="2">
    <source>
        <dbReference type="Pfam" id="PF02481"/>
    </source>
</evidence>
<accession>A0ABW2PT07</accession>
<name>A0ABW2PT07_9BACL</name>
<evidence type="ECO:0000256" key="1">
    <source>
        <dbReference type="ARBA" id="ARBA00006525"/>
    </source>
</evidence>
<dbReference type="Pfam" id="PF02481">
    <property type="entry name" value="DNA_processg_A"/>
    <property type="match status" value="1"/>
</dbReference>
<dbReference type="SUPFAM" id="SSF102405">
    <property type="entry name" value="MCP/YpsA-like"/>
    <property type="match status" value="1"/>
</dbReference>
<dbReference type="NCBIfam" id="TIGR00732">
    <property type="entry name" value="dprA"/>
    <property type="match status" value="1"/>
</dbReference>